<dbReference type="InterPro" id="IPR015946">
    <property type="entry name" value="KH_dom-like_a/b"/>
</dbReference>
<organism evidence="11 12">
    <name type="scientific">candidate division WWE3 bacterium RBG_16_37_10</name>
    <dbReference type="NCBI Taxonomy" id="1802610"/>
    <lineage>
        <taxon>Bacteria</taxon>
        <taxon>Katanobacteria</taxon>
    </lineage>
</organism>
<comment type="caution">
    <text evidence="11">The sequence shown here is derived from an EMBL/GenBank/DDBJ whole genome shotgun (WGS) entry which is preliminary data.</text>
</comment>
<dbReference type="GO" id="GO:0022627">
    <property type="term" value="C:cytosolic small ribosomal subunit"/>
    <property type="evidence" value="ECO:0007669"/>
    <property type="project" value="TreeGrafter"/>
</dbReference>
<evidence type="ECO:0000256" key="7">
    <source>
        <dbReference type="ARBA" id="ARBA00035257"/>
    </source>
</evidence>
<keyword evidence="3 8" id="KW-0694">RNA-binding</keyword>
<dbReference type="InterPro" id="IPR004087">
    <property type="entry name" value="KH_dom"/>
</dbReference>
<dbReference type="FunFam" id="3.30.300.20:FF:000001">
    <property type="entry name" value="30S ribosomal protein S3"/>
    <property type="match status" value="1"/>
</dbReference>
<dbReference type="Pfam" id="PF00189">
    <property type="entry name" value="Ribosomal_S3_C"/>
    <property type="match status" value="1"/>
</dbReference>
<dbReference type="PROSITE" id="PS50823">
    <property type="entry name" value="KH_TYPE_2"/>
    <property type="match status" value="1"/>
</dbReference>
<dbReference type="SUPFAM" id="SSF54814">
    <property type="entry name" value="Prokaryotic type KH domain (KH-domain type II)"/>
    <property type="match status" value="1"/>
</dbReference>
<keyword evidence="5 8" id="KW-0687">Ribonucleoprotein</keyword>
<dbReference type="NCBIfam" id="TIGR01009">
    <property type="entry name" value="rpsC_bact"/>
    <property type="match status" value="1"/>
</dbReference>
<proteinExistence type="inferred from homology"/>
<dbReference type="Proteomes" id="UP000177371">
    <property type="component" value="Unassembled WGS sequence"/>
</dbReference>
<dbReference type="AlphaFoldDB" id="A0A1F4UYN5"/>
<dbReference type="InterPro" id="IPR001351">
    <property type="entry name" value="Ribosomal_uS3_C"/>
</dbReference>
<dbReference type="HAMAP" id="MF_01309_B">
    <property type="entry name" value="Ribosomal_uS3_B"/>
    <property type="match status" value="1"/>
</dbReference>
<comment type="subunit">
    <text evidence="8">Part of the 30S ribosomal subunit. Forms a tight complex with proteins S10 and S14.</text>
</comment>
<dbReference type="PANTHER" id="PTHR11760">
    <property type="entry name" value="30S/40S RIBOSOMAL PROTEIN S3"/>
    <property type="match status" value="1"/>
</dbReference>
<dbReference type="Pfam" id="PF07650">
    <property type="entry name" value="KH_2"/>
    <property type="match status" value="1"/>
</dbReference>
<evidence type="ECO:0000256" key="8">
    <source>
        <dbReference type="HAMAP-Rule" id="MF_01309"/>
    </source>
</evidence>
<dbReference type="SMART" id="SM00322">
    <property type="entry name" value="KH"/>
    <property type="match status" value="1"/>
</dbReference>
<evidence type="ECO:0000313" key="11">
    <source>
        <dbReference type="EMBL" id="OGC50002.1"/>
    </source>
</evidence>
<evidence type="ECO:0000256" key="2">
    <source>
        <dbReference type="ARBA" id="ARBA00022730"/>
    </source>
</evidence>
<dbReference type="InterPro" id="IPR005704">
    <property type="entry name" value="Ribosomal_uS3_bac-typ"/>
</dbReference>
<dbReference type="PANTHER" id="PTHR11760:SF19">
    <property type="entry name" value="SMALL RIBOSOMAL SUBUNIT PROTEIN US3C"/>
    <property type="match status" value="1"/>
</dbReference>
<keyword evidence="2 8" id="KW-0699">rRNA-binding</keyword>
<reference evidence="11 12" key="1">
    <citation type="journal article" date="2016" name="Nat. Commun.">
        <title>Thousands of microbial genomes shed light on interconnected biogeochemical processes in an aquifer system.</title>
        <authorList>
            <person name="Anantharaman K."/>
            <person name="Brown C.T."/>
            <person name="Hug L.A."/>
            <person name="Sharon I."/>
            <person name="Castelle C.J."/>
            <person name="Probst A.J."/>
            <person name="Thomas B.C."/>
            <person name="Singh A."/>
            <person name="Wilkins M.J."/>
            <person name="Karaoz U."/>
            <person name="Brodie E.L."/>
            <person name="Williams K.H."/>
            <person name="Hubbard S.S."/>
            <person name="Banfield J.F."/>
        </authorList>
    </citation>
    <scope>NUCLEOTIDE SEQUENCE [LARGE SCALE GENOMIC DNA]</scope>
</reference>
<dbReference type="Gene3D" id="3.30.300.20">
    <property type="match status" value="1"/>
</dbReference>
<evidence type="ECO:0000259" key="10">
    <source>
        <dbReference type="PROSITE" id="PS50823"/>
    </source>
</evidence>
<evidence type="ECO:0000256" key="1">
    <source>
        <dbReference type="ARBA" id="ARBA00010761"/>
    </source>
</evidence>
<feature type="domain" description="KH type-2" evidence="10">
    <location>
        <begin position="39"/>
        <end position="107"/>
    </location>
</feature>
<evidence type="ECO:0000256" key="3">
    <source>
        <dbReference type="ARBA" id="ARBA00022884"/>
    </source>
</evidence>
<evidence type="ECO:0000313" key="12">
    <source>
        <dbReference type="Proteomes" id="UP000177371"/>
    </source>
</evidence>
<keyword evidence="4 8" id="KW-0689">Ribosomal protein</keyword>
<evidence type="ECO:0000256" key="5">
    <source>
        <dbReference type="ARBA" id="ARBA00023274"/>
    </source>
</evidence>
<dbReference type="InterPro" id="IPR036419">
    <property type="entry name" value="Ribosomal_S3_C_sf"/>
</dbReference>
<comment type="function">
    <text evidence="6 8">Binds the lower part of the 30S subunit head. Binds mRNA in the 70S ribosome, positioning it for translation.</text>
</comment>
<dbReference type="InterPro" id="IPR009019">
    <property type="entry name" value="KH_sf_prok-type"/>
</dbReference>
<dbReference type="CDD" id="cd02412">
    <property type="entry name" value="KH-II_30S_S3"/>
    <property type="match status" value="1"/>
</dbReference>
<comment type="similarity">
    <text evidence="1 8 9">Belongs to the universal ribosomal protein uS3 family.</text>
</comment>
<evidence type="ECO:0000256" key="4">
    <source>
        <dbReference type="ARBA" id="ARBA00022980"/>
    </source>
</evidence>
<evidence type="ECO:0000256" key="6">
    <source>
        <dbReference type="ARBA" id="ARBA00024998"/>
    </source>
</evidence>
<dbReference type="SUPFAM" id="SSF54821">
    <property type="entry name" value="Ribosomal protein S3 C-terminal domain"/>
    <property type="match status" value="1"/>
</dbReference>
<sequence>MGQKVNPYGYRLGISKDWMSRWYADKKHYGELVLEDLKIRKYLEKKFEMAGVKSIDIERSVNEINIIVKVAKPGVVIGKGGSGVEDAEKELKKITKAKIRLTAEEVKNPEMEAQLVADYISRQLKRRLPYRRVVMAAISSARDKGAKGIKIKLAGLLSGGNSISRSEKYLDGSIPSQTLRADVDYAQVHCQMLYGTIGIKVWIYKGEAVL</sequence>
<dbReference type="STRING" id="1802610.A2W32_03155"/>
<dbReference type="GO" id="GO:0006412">
    <property type="term" value="P:translation"/>
    <property type="evidence" value="ECO:0007669"/>
    <property type="project" value="UniProtKB-UniRule"/>
</dbReference>
<dbReference type="GO" id="GO:0003729">
    <property type="term" value="F:mRNA binding"/>
    <property type="evidence" value="ECO:0007669"/>
    <property type="project" value="UniProtKB-UniRule"/>
</dbReference>
<accession>A0A1F4UYN5</accession>
<dbReference type="EMBL" id="MEUT01000041">
    <property type="protein sequence ID" value="OGC50002.1"/>
    <property type="molecule type" value="Genomic_DNA"/>
</dbReference>
<gene>
    <name evidence="8" type="primary">rpsC</name>
    <name evidence="11" type="ORF">A2W32_03155</name>
</gene>
<dbReference type="GO" id="GO:0019843">
    <property type="term" value="F:rRNA binding"/>
    <property type="evidence" value="ECO:0007669"/>
    <property type="project" value="UniProtKB-UniRule"/>
</dbReference>
<dbReference type="InterPro" id="IPR004044">
    <property type="entry name" value="KH_dom_type_2"/>
</dbReference>
<protein>
    <recommendedName>
        <fullName evidence="7 8">Small ribosomal subunit protein uS3</fullName>
    </recommendedName>
</protein>
<dbReference type="GO" id="GO:0003735">
    <property type="term" value="F:structural constituent of ribosome"/>
    <property type="evidence" value="ECO:0007669"/>
    <property type="project" value="InterPro"/>
</dbReference>
<dbReference type="InterPro" id="IPR057258">
    <property type="entry name" value="Ribosomal_uS3"/>
</dbReference>
<dbReference type="InterPro" id="IPR018280">
    <property type="entry name" value="Ribosomal_uS3_CS"/>
</dbReference>
<dbReference type="Gene3D" id="3.30.1140.32">
    <property type="entry name" value="Ribosomal protein S3, C-terminal domain"/>
    <property type="match status" value="1"/>
</dbReference>
<name>A0A1F4UYN5_UNCKA</name>
<evidence type="ECO:0000256" key="9">
    <source>
        <dbReference type="RuleBase" id="RU003624"/>
    </source>
</evidence>
<dbReference type="PROSITE" id="PS00548">
    <property type="entry name" value="RIBOSOMAL_S3"/>
    <property type="match status" value="1"/>
</dbReference>